<sequence length="444" mass="50417">MALLLGFILGLAGLARADPPPPMSLWQVKPYLDYDDQLYAGWDQIRVVKEVEVYNGQAENRTYAHHPELYAIGDKVFLIYSSAPVDEDSMGQDVWLSTSDDAGLTWTPGTSIMPAALLPNQTELHNFKWWCDRGITQRVWQGLAFVRLDDGELFAIGQSGSRWCPGDGKGGGFRSAGRIAVPISLDGEATADPCWIETNEWTEEQLYPETIYGTEFGMKFCKRACEINKHLVQPADAPAWSPWLYNSRFIAGDGAHRMEENTHAAWFNDTDSPTGGYWQRFWRDISSEPLNTHNVWIEYNEDPQGRDWYPRRKQEQGNRIFQTNIPDGKTKQWHGKLDGSGDRYLLSNPRWNPDKPERQPLTLAISRGDDPSFRAVGVLRTNAPDNWIPDTRGGIKDRAHGYSYPTAIQIGDRLIVSYSENKENIWVSVVDISEFPEDQDKCPK</sequence>
<gene>
    <name evidence="4" type="ORF">BN1708_004139</name>
    <name evidence="3" type="ORF">BN1723_008688</name>
</gene>
<feature type="non-terminal residue" evidence="4">
    <location>
        <position position="444"/>
    </location>
</feature>
<evidence type="ECO:0000313" key="4">
    <source>
        <dbReference type="EMBL" id="CRK26129.1"/>
    </source>
</evidence>
<feature type="chain" id="PRO_5007404826" description="BT-1020-like N-terminal beta-propeller domain-containing protein" evidence="1">
    <location>
        <begin position="18"/>
        <end position="444"/>
    </location>
</feature>
<evidence type="ECO:0000313" key="3">
    <source>
        <dbReference type="EMBL" id="CRJ99675.1"/>
    </source>
</evidence>
<dbReference type="InterPro" id="IPR056425">
    <property type="entry name" value="Beta-prop_BT_1020"/>
</dbReference>
<dbReference type="EMBL" id="CVQI01000669">
    <property type="protein sequence ID" value="CRJ99675.1"/>
    <property type="molecule type" value="Genomic_DNA"/>
</dbReference>
<reference evidence="5 6" key="1">
    <citation type="submission" date="2015-05" db="EMBL/GenBank/DDBJ databases">
        <authorList>
            <person name="Fogelqvist Johan"/>
        </authorList>
    </citation>
    <scope>NUCLEOTIDE SEQUENCE [LARGE SCALE GENOMIC DNA]</scope>
    <source>
        <strain evidence="4">VL1</strain>
        <strain evidence="3">VL2</strain>
    </source>
</reference>
<keyword evidence="5" id="KW-1185">Reference proteome</keyword>
<dbReference type="STRING" id="100787.A0A0G4LVX2"/>
<dbReference type="InterPro" id="IPR036278">
    <property type="entry name" value="Sialidase_sf"/>
</dbReference>
<dbReference type="AlphaFoldDB" id="A0A0G4LVX2"/>
<evidence type="ECO:0000313" key="5">
    <source>
        <dbReference type="Proteomes" id="UP000044602"/>
    </source>
</evidence>
<feature type="signal peptide" evidence="1">
    <location>
        <begin position="1"/>
        <end position="17"/>
    </location>
</feature>
<dbReference type="EMBL" id="CVQH01020001">
    <property type="protein sequence ID" value="CRK26129.1"/>
    <property type="molecule type" value="Genomic_DNA"/>
</dbReference>
<evidence type="ECO:0000259" key="2">
    <source>
        <dbReference type="Pfam" id="PF24067"/>
    </source>
</evidence>
<proteinExistence type="predicted"/>
<name>A0A0G4LVX2_VERLO</name>
<dbReference type="SUPFAM" id="SSF50939">
    <property type="entry name" value="Sialidases"/>
    <property type="match status" value="1"/>
</dbReference>
<dbReference type="Pfam" id="PF24067">
    <property type="entry name" value="Beta-prop_BT_1020"/>
    <property type="match status" value="1"/>
</dbReference>
<protein>
    <recommendedName>
        <fullName evidence="2">BT-1020-like N-terminal beta-propeller domain-containing protein</fullName>
    </recommendedName>
</protein>
<keyword evidence="1" id="KW-0732">Signal</keyword>
<evidence type="ECO:0000256" key="1">
    <source>
        <dbReference type="SAM" id="SignalP"/>
    </source>
</evidence>
<organism evidence="4 5">
    <name type="scientific">Verticillium longisporum</name>
    <name type="common">Verticillium dahliae var. longisporum</name>
    <dbReference type="NCBI Taxonomy" id="100787"/>
    <lineage>
        <taxon>Eukaryota</taxon>
        <taxon>Fungi</taxon>
        <taxon>Dikarya</taxon>
        <taxon>Ascomycota</taxon>
        <taxon>Pezizomycotina</taxon>
        <taxon>Sordariomycetes</taxon>
        <taxon>Hypocreomycetidae</taxon>
        <taxon>Glomerellales</taxon>
        <taxon>Plectosphaerellaceae</taxon>
        <taxon>Verticillium</taxon>
    </lineage>
</organism>
<dbReference type="Proteomes" id="UP000044602">
    <property type="component" value="Unassembled WGS sequence"/>
</dbReference>
<dbReference type="Proteomes" id="UP000045706">
    <property type="component" value="Unassembled WGS sequence"/>
</dbReference>
<accession>A0A0G4LVX2</accession>
<feature type="domain" description="BT-1020-like N-terminal beta-propeller" evidence="2">
    <location>
        <begin position="56"/>
        <end position="202"/>
    </location>
</feature>
<evidence type="ECO:0000313" key="6">
    <source>
        <dbReference type="Proteomes" id="UP000045706"/>
    </source>
</evidence>